<proteinExistence type="predicted"/>
<evidence type="ECO:0000256" key="1">
    <source>
        <dbReference type="SAM" id="MobiDB-lite"/>
    </source>
</evidence>
<name>A0A1H5YAI1_9ACTN</name>
<dbReference type="EMBL" id="FNVT01000002">
    <property type="protein sequence ID" value="SEG20782.1"/>
    <property type="molecule type" value="Genomic_DNA"/>
</dbReference>
<accession>A0A1H5YAI1</accession>
<evidence type="ECO:0000313" key="2">
    <source>
        <dbReference type="EMBL" id="SEG20782.1"/>
    </source>
</evidence>
<organism evidence="2 3">
    <name type="scientific">Nonomuraea solani</name>
    <dbReference type="NCBI Taxonomy" id="1144553"/>
    <lineage>
        <taxon>Bacteria</taxon>
        <taxon>Bacillati</taxon>
        <taxon>Actinomycetota</taxon>
        <taxon>Actinomycetes</taxon>
        <taxon>Streptosporangiales</taxon>
        <taxon>Streptosporangiaceae</taxon>
        <taxon>Nonomuraea</taxon>
    </lineage>
</organism>
<feature type="region of interest" description="Disordered" evidence="1">
    <location>
        <begin position="101"/>
        <end position="122"/>
    </location>
</feature>
<reference evidence="2 3" key="1">
    <citation type="submission" date="2016-10" db="EMBL/GenBank/DDBJ databases">
        <authorList>
            <person name="de Groot N.N."/>
        </authorList>
    </citation>
    <scope>NUCLEOTIDE SEQUENCE [LARGE SCALE GENOMIC DNA]</scope>
    <source>
        <strain evidence="2 3">CGMCC 4.7037</strain>
    </source>
</reference>
<feature type="region of interest" description="Disordered" evidence="1">
    <location>
        <begin position="161"/>
        <end position="216"/>
    </location>
</feature>
<evidence type="ECO:0000313" key="3">
    <source>
        <dbReference type="Proteomes" id="UP000236732"/>
    </source>
</evidence>
<dbReference type="AlphaFoldDB" id="A0A1H5YAI1"/>
<keyword evidence="3" id="KW-1185">Reference proteome</keyword>
<dbReference type="Proteomes" id="UP000236732">
    <property type="component" value="Unassembled WGS sequence"/>
</dbReference>
<protein>
    <submittedName>
        <fullName evidence="2">Uncharacterized protein</fullName>
    </submittedName>
</protein>
<gene>
    <name evidence="2" type="ORF">SAMN05444920_102197</name>
</gene>
<sequence>MLDPDDAVRVAVTYAAEGRQTPCRQFTARPARNLTLLLRCRARRPSSPEHLYGYREKQWRFTPAPGHEHLADQWRSDVESGHLLQIGAVLDVLSRASRRTYDRAGHPRGHRGRAHGAGQRHGAHCPAVTELLRLLYRSGTAGWSPRSRICTRCGPAPAAWSACSGSGTTSGKGFAGRTPLPDLPLLGVTSPVPAQRSRRARAPRPLRRPGLCRYAPSDALRPRRTCTRCRPACRRTARPPGLRPRRSASGKRRGGPPCRSSRRLQ</sequence>
<feature type="compositionally biased region" description="Basic residues" evidence="1">
    <location>
        <begin position="196"/>
        <end position="207"/>
    </location>
</feature>
<feature type="region of interest" description="Disordered" evidence="1">
    <location>
        <begin position="233"/>
        <end position="265"/>
    </location>
</feature>